<dbReference type="Pfam" id="PF11137">
    <property type="entry name" value="DUF2909"/>
    <property type="match status" value="1"/>
</dbReference>
<name>A0A4Y3HWX7_9VIBR</name>
<dbReference type="AlphaFoldDB" id="A0A4Y3HWX7"/>
<dbReference type="OrthoDB" id="5706633at2"/>
<proteinExistence type="predicted"/>
<comment type="caution">
    <text evidence="2">The sequence shown here is derived from an EMBL/GenBank/DDBJ whole genome shotgun (WGS) entry which is preliminary data.</text>
</comment>
<keyword evidence="1" id="KW-0812">Transmembrane</keyword>
<evidence type="ECO:0000313" key="3">
    <source>
        <dbReference type="Proteomes" id="UP000318717"/>
    </source>
</evidence>
<dbReference type="Proteomes" id="UP000318717">
    <property type="component" value="Unassembled WGS sequence"/>
</dbReference>
<reference evidence="2 3" key="1">
    <citation type="submission" date="2019-06" db="EMBL/GenBank/DDBJ databases">
        <title>Whole genome shotgun sequence of Vibrio inusitatus NBRC 102082.</title>
        <authorList>
            <person name="Hosoyama A."/>
            <person name="Uohara A."/>
            <person name="Ohji S."/>
            <person name="Ichikawa N."/>
        </authorList>
    </citation>
    <scope>NUCLEOTIDE SEQUENCE [LARGE SCALE GENOMIC DNA]</scope>
    <source>
        <strain evidence="2 3">NBRC 102082</strain>
    </source>
</reference>
<keyword evidence="1" id="KW-0472">Membrane</keyword>
<keyword evidence="1" id="KW-1133">Transmembrane helix</keyword>
<evidence type="ECO:0000256" key="1">
    <source>
        <dbReference type="SAM" id="Phobius"/>
    </source>
</evidence>
<feature type="transmembrane region" description="Helical" evidence="1">
    <location>
        <begin position="6"/>
        <end position="26"/>
    </location>
</feature>
<dbReference type="EMBL" id="BJLF01000012">
    <property type="protein sequence ID" value="GEA51693.1"/>
    <property type="molecule type" value="Genomic_DNA"/>
</dbReference>
<gene>
    <name evidence="2" type="ORF">VIN01S_24970</name>
</gene>
<sequence>MSPLLFKFIIILLLLFIVFNLALAMVRMVREEPDSKVPMSRYLGRRVALSAVVILFLILALKLGWVVPNQRPY</sequence>
<protein>
    <recommendedName>
        <fullName evidence="4">DUF2909 domain-containing protein</fullName>
    </recommendedName>
</protein>
<keyword evidence="3" id="KW-1185">Reference proteome</keyword>
<dbReference type="RefSeq" id="WP_141346168.1">
    <property type="nucleotide sequence ID" value="NZ_BJLF01000012.1"/>
</dbReference>
<dbReference type="InterPro" id="IPR021313">
    <property type="entry name" value="DUF2909"/>
</dbReference>
<evidence type="ECO:0000313" key="2">
    <source>
        <dbReference type="EMBL" id="GEA51693.1"/>
    </source>
</evidence>
<feature type="transmembrane region" description="Helical" evidence="1">
    <location>
        <begin position="47"/>
        <end position="67"/>
    </location>
</feature>
<organism evidence="2 3">
    <name type="scientific">Vibrio inusitatus NBRC 102082</name>
    <dbReference type="NCBI Taxonomy" id="1219070"/>
    <lineage>
        <taxon>Bacteria</taxon>
        <taxon>Pseudomonadati</taxon>
        <taxon>Pseudomonadota</taxon>
        <taxon>Gammaproteobacteria</taxon>
        <taxon>Vibrionales</taxon>
        <taxon>Vibrionaceae</taxon>
        <taxon>Vibrio</taxon>
    </lineage>
</organism>
<evidence type="ECO:0008006" key="4">
    <source>
        <dbReference type="Google" id="ProtNLM"/>
    </source>
</evidence>
<accession>A0A4Y3HWX7</accession>